<feature type="region of interest" description="Disordered" evidence="6">
    <location>
        <begin position="1"/>
        <end position="39"/>
    </location>
</feature>
<dbReference type="PANTHER" id="PTHR43791:SF24">
    <property type="entry name" value="NICOTINIC ACID PLASMA MEMBRANE TRANSPORTER"/>
    <property type="match status" value="1"/>
</dbReference>
<feature type="transmembrane region" description="Helical" evidence="7">
    <location>
        <begin position="381"/>
        <end position="400"/>
    </location>
</feature>
<dbReference type="Pfam" id="PF07690">
    <property type="entry name" value="MFS_1"/>
    <property type="match status" value="1"/>
</dbReference>
<evidence type="ECO:0000256" key="4">
    <source>
        <dbReference type="ARBA" id="ARBA00022989"/>
    </source>
</evidence>
<feature type="transmembrane region" description="Helical" evidence="7">
    <location>
        <begin position="444"/>
        <end position="462"/>
    </location>
</feature>
<name>A0A427Y5D8_9TREE</name>
<evidence type="ECO:0000256" key="5">
    <source>
        <dbReference type="ARBA" id="ARBA00023136"/>
    </source>
</evidence>
<dbReference type="InterPro" id="IPR020846">
    <property type="entry name" value="MFS_dom"/>
</dbReference>
<dbReference type="SUPFAM" id="SSF103473">
    <property type="entry name" value="MFS general substrate transporter"/>
    <property type="match status" value="1"/>
</dbReference>
<feature type="transmembrane region" description="Helical" evidence="7">
    <location>
        <begin position="353"/>
        <end position="374"/>
    </location>
</feature>
<dbReference type="GO" id="GO:0022857">
    <property type="term" value="F:transmembrane transporter activity"/>
    <property type="evidence" value="ECO:0007669"/>
    <property type="project" value="InterPro"/>
</dbReference>
<dbReference type="FunFam" id="1.20.1250.20:FF:000018">
    <property type="entry name" value="MFS transporter permease"/>
    <property type="match status" value="1"/>
</dbReference>
<evidence type="ECO:0000313" key="10">
    <source>
        <dbReference type="Proteomes" id="UP000279236"/>
    </source>
</evidence>
<evidence type="ECO:0000256" key="2">
    <source>
        <dbReference type="ARBA" id="ARBA00022448"/>
    </source>
</evidence>
<keyword evidence="5 7" id="KW-0472">Membrane</keyword>
<evidence type="ECO:0000256" key="6">
    <source>
        <dbReference type="SAM" id="MobiDB-lite"/>
    </source>
</evidence>
<comment type="caution">
    <text evidence="9">The sequence shown here is derived from an EMBL/GenBank/DDBJ whole genome shotgun (WGS) entry which is preliminary data.</text>
</comment>
<keyword evidence="4 7" id="KW-1133">Transmembrane helix</keyword>
<dbReference type="AlphaFoldDB" id="A0A427Y5D8"/>
<feature type="transmembrane region" description="Helical" evidence="7">
    <location>
        <begin position="246"/>
        <end position="268"/>
    </location>
</feature>
<dbReference type="Proteomes" id="UP000279236">
    <property type="component" value="Unassembled WGS sequence"/>
</dbReference>
<dbReference type="RefSeq" id="XP_028479080.1">
    <property type="nucleotide sequence ID" value="XM_028620108.1"/>
</dbReference>
<proteinExistence type="predicted"/>
<dbReference type="GeneID" id="39589079"/>
<gene>
    <name evidence="9" type="ORF">EHS24_004536</name>
</gene>
<feature type="transmembrane region" description="Helical" evidence="7">
    <location>
        <begin position="406"/>
        <end position="432"/>
    </location>
</feature>
<protein>
    <recommendedName>
        <fullName evidence="8">Major facilitator superfamily (MFS) profile domain-containing protein</fullName>
    </recommendedName>
</protein>
<comment type="subcellular location">
    <subcellularLocation>
        <location evidence="1">Membrane</location>
        <topology evidence="1">Multi-pass membrane protein</topology>
    </subcellularLocation>
</comment>
<dbReference type="EMBL" id="RSCE01000002">
    <property type="protein sequence ID" value="RSH86295.1"/>
    <property type="molecule type" value="Genomic_DNA"/>
</dbReference>
<evidence type="ECO:0000313" key="9">
    <source>
        <dbReference type="EMBL" id="RSH86295.1"/>
    </source>
</evidence>
<evidence type="ECO:0000256" key="1">
    <source>
        <dbReference type="ARBA" id="ARBA00004141"/>
    </source>
</evidence>
<organism evidence="9 10">
    <name type="scientific">Apiotrichum porosum</name>
    <dbReference type="NCBI Taxonomy" id="105984"/>
    <lineage>
        <taxon>Eukaryota</taxon>
        <taxon>Fungi</taxon>
        <taxon>Dikarya</taxon>
        <taxon>Basidiomycota</taxon>
        <taxon>Agaricomycotina</taxon>
        <taxon>Tremellomycetes</taxon>
        <taxon>Trichosporonales</taxon>
        <taxon>Trichosporonaceae</taxon>
        <taxon>Apiotrichum</taxon>
    </lineage>
</organism>
<dbReference type="InterPro" id="IPR036259">
    <property type="entry name" value="MFS_trans_sf"/>
</dbReference>
<evidence type="ECO:0000256" key="7">
    <source>
        <dbReference type="SAM" id="Phobius"/>
    </source>
</evidence>
<feature type="transmembrane region" description="Helical" evidence="7">
    <location>
        <begin position="119"/>
        <end position="137"/>
    </location>
</feature>
<dbReference type="InterPro" id="IPR011701">
    <property type="entry name" value="MFS"/>
</dbReference>
<keyword evidence="2" id="KW-0813">Transport</keyword>
<keyword evidence="3 7" id="KW-0812">Transmembrane</keyword>
<dbReference type="PANTHER" id="PTHR43791">
    <property type="entry name" value="PERMEASE-RELATED"/>
    <property type="match status" value="1"/>
</dbReference>
<evidence type="ECO:0000256" key="3">
    <source>
        <dbReference type="ARBA" id="ARBA00022692"/>
    </source>
</evidence>
<accession>A0A427Y5D8</accession>
<feature type="transmembrane region" description="Helical" evidence="7">
    <location>
        <begin position="315"/>
        <end position="341"/>
    </location>
</feature>
<feature type="transmembrane region" description="Helical" evidence="7">
    <location>
        <begin position="82"/>
        <end position="99"/>
    </location>
</feature>
<feature type="transmembrane region" description="Helical" evidence="7">
    <location>
        <begin position="212"/>
        <end position="234"/>
    </location>
</feature>
<evidence type="ECO:0000259" key="8">
    <source>
        <dbReference type="PROSITE" id="PS50850"/>
    </source>
</evidence>
<reference evidence="9 10" key="1">
    <citation type="submission" date="2018-11" db="EMBL/GenBank/DDBJ databases">
        <title>Genome sequence of Apiotrichum porosum DSM 27194.</title>
        <authorList>
            <person name="Aliyu H."/>
            <person name="Gorte O."/>
            <person name="Ochsenreither K."/>
        </authorList>
    </citation>
    <scope>NUCLEOTIDE SEQUENCE [LARGE SCALE GENOMIC DNA]</scope>
    <source>
        <strain evidence="9 10">DSM 27194</strain>
    </source>
</reference>
<feature type="transmembrane region" description="Helical" evidence="7">
    <location>
        <begin position="474"/>
        <end position="495"/>
    </location>
</feature>
<dbReference type="PROSITE" id="PS50850">
    <property type="entry name" value="MFS"/>
    <property type="match status" value="1"/>
</dbReference>
<feature type="domain" description="Major facilitator superfamily (MFS) profile" evidence="8">
    <location>
        <begin position="86"/>
        <end position="499"/>
    </location>
</feature>
<dbReference type="OrthoDB" id="2985014at2759"/>
<dbReference type="GO" id="GO:0016020">
    <property type="term" value="C:membrane"/>
    <property type="evidence" value="ECO:0007669"/>
    <property type="project" value="UniProtKB-SubCell"/>
</dbReference>
<keyword evidence="10" id="KW-1185">Reference proteome</keyword>
<dbReference type="Gene3D" id="1.20.1250.20">
    <property type="entry name" value="MFS general substrate transporter like domains"/>
    <property type="match status" value="1"/>
</dbReference>
<sequence length="530" mass="58800">MSPTIDDRPSPQYERPASLRRMESVTPPKSVDEYDLDDLGSAATGPKGVVHCFPVDDEPTTPSDLRDYVIDPEEERKLVRKLDWHIIPVVVVAYVFAFLDRAQIGNAAVGGMTADLNFPPNGLSVATSVFYATYVVFETPSTVLLRTLRPSRLMPILTVTWGVITIGNGFARNYETVIACRVLLGVTEAALSPCSVLYMTSFYRRSELGLRLCYMYLSVAGSGTVGGLLAAGLLKMEHLHMSIRGWRWLYIIEGSVTVLWSVAVYLLVADDHRTARYLTDREKFLMRVREAKEGGYAQDEGFSWVEIRKALVDPVIWLSAFVQLGIDTCLYGFATFLVVIVNEFGFKVVVSQLLTAPVNFWGGVTYLCAMVVSLRYRNMRYKLMITLAVPTAIGYAVLLADIESVAGRLVACFLVSTGLYIAVGLHITWLGLNIAGFRKRSTSVGIQQSVGNIGGVIAGQIFRTRDAPHYQLGHGVSLGMWLLAMIGMSVEYFIWRRRNARRAALGEEEKAAIDAKGVTGDHHYLYRYAL</sequence>